<evidence type="ECO:0000256" key="5">
    <source>
        <dbReference type="ARBA" id="ARBA00022679"/>
    </source>
</evidence>
<dbReference type="CDD" id="cd00082">
    <property type="entry name" value="HisKA"/>
    <property type="match status" value="1"/>
</dbReference>
<dbReference type="Pfam" id="PF02518">
    <property type="entry name" value="HATPase_c"/>
    <property type="match status" value="1"/>
</dbReference>
<dbReference type="RefSeq" id="WP_109386925.1">
    <property type="nucleotide sequence ID" value="NZ_QETF01000003.1"/>
</dbReference>
<gene>
    <name evidence="14" type="ORF">DFK10_04255</name>
</gene>
<comment type="subcellular location">
    <subcellularLocation>
        <location evidence="2">Membrane</location>
    </subcellularLocation>
</comment>
<keyword evidence="5" id="KW-0808">Transferase</keyword>
<dbReference type="InterPro" id="IPR036890">
    <property type="entry name" value="HATPase_C_sf"/>
</dbReference>
<dbReference type="EMBL" id="QETF01000003">
    <property type="protein sequence ID" value="PWG17927.1"/>
    <property type="molecule type" value="Genomic_DNA"/>
</dbReference>
<dbReference type="Gene3D" id="1.10.287.130">
    <property type="match status" value="1"/>
</dbReference>
<keyword evidence="4" id="KW-0597">Phosphoprotein</keyword>
<dbReference type="PROSITE" id="PS50109">
    <property type="entry name" value="HIS_KIN"/>
    <property type="match status" value="1"/>
</dbReference>
<dbReference type="SUPFAM" id="SSF47384">
    <property type="entry name" value="Homodimeric domain of signal transducing histidine kinase"/>
    <property type="match status" value="1"/>
</dbReference>
<dbReference type="Pfam" id="PF08521">
    <property type="entry name" value="2CSK_N"/>
    <property type="match status" value="1"/>
</dbReference>
<dbReference type="SMART" id="SM00387">
    <property type="entry name" value="HATPase_c"/>
    <property type="match status" value="1"/>
</dbReference>
<evidence type="ECO:0000256" key="11">
    <source>
        <dbReference type="SAM" id="Phobius"/>
    </source>
</evidence>
<evidence type="ECO:0000256" key="7">
    <source>
        <dbReference type="ARBA" id="ARBA00022777"/>
    </source>
</evidence>
<dbReference type="InterPro" id="IPR003660">
    <property type="entry name" value="HAMP_dom"/>
</dbReference>
<evidence type="ECO:0000256" key="3">
    <source>
        <dbReference type="ARBA" id="ARBA00012438"/>
    </source>
</evidence>
<evidence type="ECO:0000313" key="14">
    <source>
        <dbReference type="EMBL" id="PWG17927.1"/>
    </source>
</evidence>
<reference evidence="15" key="1">
    <citation type="submission" date="2018-05" db="EMBL/GenBank/DDBJ databases">
        <authorList>
            <person name="Du Z."/>
            <person name="Wang X."/>
        </authorList>
    </citation>
    <scope>NUCLEOTIDE SEQUENCE [LARGE SCALE GENOMIC DNA]</scope>
    <source>
        <strain evidence="15">WDS4C29</strain>
    </source>
</reference>
<keyword evidence="9" id="KW-0902">Two-component regulatory system</keyword>
<evidence type="ECO:0000256" key="2">
    <source>
        <dbReference type="ARBA" id="ARBA00004370"/>
    </source>
</evidence>
<dbReference type="InterPro" id="IPR036097">
    <property type="entry name" value="HisK_dim/P_sf"/>
</dbReference>
<organism evidence="14 15">
    <name type="scientific">Salibaculum griseiflavum</name>
    <dbReference type="NCBI Taxonomy" id="1914409"/>
    <lineage>
        <taxon>Bacteria</taxon>
        <taxon>Pseudomonadati</taxon>
        <taxon>Pseudomonadota</taxon>
        <taxon>Alphaproteobacteria</taxon>
        <taxon>Rhodobacterales</taxon>
        <taxon>Roseobacteraceae</taxon>
        <taxon>Salibaculum</taxon>
    </lineage>
</organism>
<dbReference type="InterPro" id="IPR005467">
    <property type="entry name" value="His_kinase_dom"/>
</dbReference>
<evidence type="ECO:0000259" key="12">
    <source>
        <dbReference type="PROSITE" id="PS50109"/>
    </source>
</evidence>
<accession>A0A2V1P9B3</accession>
<dbReference type="InterPro" id="IPR050428">
    <property type="entry name" value="TCS_sensor_his_kinase"/>
</dbReference>
<dbReference type="GO" id="GO:0000155">
    <property type="term" value="F:phosphorelay sensor kinase activity"/>
    <property type="evidence" value="ECO:0007669"/>
    <property type="project" value="InterPro"/>
</dbReference>
<dbReference type="EC" id="2.7.13.3" evidence="3"/>
<dbReference type="InterPro" id="IPR003661">
    <property type="entry name" value="HisK_dim/P_dom"/>
</dbReference>
<feature type="domain" description="Histidine kinase" evidence="12">
    <location>
        <begin position="247"/>
        <end position="460"/>
    </location>
</feature>
<dbReference type="Proteomes" id="UP000245293">
    <property type="component" value="Unassembled WGS sequence"/>
</dbReference>
<dbReference type="PRINTS" id="PR00344">
    <property type="entry name" value="BCTRLSENSOR"/>
</dbReference>
<dbReference type="Pfam" id="PF00512">
    <property type="entry name" value="HisKA"/>
    <property type="match status" value="1"/>
</dbReference>
<proteinExistence type="predicted"/>
<dbReference type="InterPro" id="IPR004358">
    <property type="entry name" value="Sig_transdc_His_kin-like_C"/>
</dbReference>
<evidence type="ECO:0000256" key="4">
    <source>
        <dbReference type="ARBA" id="ARBA00022553"/>
    </source>
</evidence>
<comment type="catalytic activity">
    <reaction evidence="1">
        <text>ATP + protein L-histidine = ADP + protein N-phospho-L-histidine.</text>
        <dbReference type="EC" id="2.7.13.3"/>
    </reaction>
</comment>
<keyword evidence="10 11" id="KW-0472">Membrane</keyword>
<dbReference type="AlphaFoldDB" id="A0A2V1P9B3"/>
<evidence type="ECO:0000313" key="15">
    <source>
        <dbReference type="Proteomes" id="UP000245293"/>
    </source>
</evidence>
<protein>
    <recommendedName>
        <fullName evidence="3">histidine kinase</fullName>
        <ecNumber evidence="3">2.7.13.3</ecNumber>
    </recommendedName>
</protein>
<feature type="domain" description="HAMP" evidence="13">
    <location>
        <begin position="188"/>
        <end position="239"/>
    </location>
</feature>
<keyword evidence="15" id="KW-1185">Reference proteome</keyword>
<keyword evidence="8 11" id="KW-1133">Transmembrane helix</keyword>
<dbReference type="SMART" id="SM00388">
    <property type="entry name" value="HisKA"/>
    <property type="match status" value="1"/>
</dbReference>
<dbReference type="GO" id="GO:0005886">
    <property type="term" value="C:plasma membrane"/>
    <property type="evidence" value="ECO:0007669"/>
    <property type="project" value="TreeGrafter"/>
</dbReference>
<sequence>MKVPLRFKSIRQRLVVLLLLAAALLSLLLFISVRAIASASVQASQDSILGAATIAIAEELRGGEEGVAIEIPYAAFSMLGSSGEDRIFYRILVGEDTVTGYGDLPMPVAELTGLEPVFYSRDYQGDPIRLAAVGRSVLVEGTPRRVQVIVGQTRTGQEMIISRMSNRAAALGMGFFFLSAVLALLTAQAVVGPVNSLAEAVGRRGPQDLRAVTRPVPEELAPLVSALNGLMARLTAALSRTETFIAEAAHHIRTPLATLRTHAEIAQRISEEQEVLARLREILRAADDSSRSAGQLLDHATVAYRTDQRAEEDLDLRAVMADVMRAAEPTAELKDLHFELSVPDGPVPIHADRLLLESAVRNLVDNAIKYSDGDDAIELRLTVDGGTATLAILDRGRGLGTMQGRDLTRRFARGSNVSDVVGSGLGLTIVREVARALSGSFRIENREGKGACAILSLPLA</sequence>
<dbReference type="InterPro" id="IPR013727">
    <property type="entry name" value="2CSK_N"/>
</dbReference>
<dbReference type="PROSITE" id="PS50885">
    <property type="entry name" value="HAMP"/>
    <property type="match status" value="1"/>
</dbReference>
<evidence type="ECO:0000256" key="9">
    <source>
        <dbReference type="ARBA" id="ARBA00023012"/>
    </source>
</evidence>
<comment type="caution">
    <text evidence="14">The sequence shown here is derived from an EMBL/GenBank/DDBJ whole genome shotgun (WGS) entry which is preliminary data.</text>
</comment>
<feature type="transmembrane region" description="Helical" evidence="11">
    <location>
        <begin position="169"/>
        <end position="194"/>
    </location>
</feature>
<evidence type="ECO:0000256" key="8">
    <source>
        <dbReference type="ARBA" id="ARBA00022989"/>
    </source>
</evidence>
<evidence type="ECO:0000256" key="10">
    <source>
        <dbReference type="ARBA" id="ARBA00023136"/>
    </source>
</evidence>
<evidence type="ECO:0000256" key="6">
    <source>
        <dbReference type="ARBA" id="ARBA00022692"/>
    </source>
</evidence>
<evidence type="ECO:0000259" key="13">
    <source>
        <dbReference type="PROSITE" id="PS50885"/>
    </source>
</evidence>
<keyword evidence="6 11" id="KW-0812">Transmembrane</keyword>
<dbReference type="PANTHER" id="PTHR45436">
    <property type="entry name" value="SENSOR HISTIDINE KINASE YKOH"/>
    <property type="match status" value="1"/>
</dbReference>
<dbReference type="PANTHER" id="PTHR45436:SF1">
    <property type="entry name" value="SENSOR PROTEIN QSEC"/>
    <property type="match status" value="1"/>
</dbReference>
<dbReference type="Gene3D" id="3.30.565.10">
    <property type="entry name" value="Histidine kinase-like ATPase, C-terminal domain"/>
    <property type="match status" value="1"/>
</dbReference>
<dbReference type="SUPFAM" id="SSF55874">
    <property type="entry name" value="ATPase domain of HSP90 chaperone/DNA topoisomerase II/histidine kinase"/>
    <property type="match status" value="1"/>
</dbReference>
<keyword evidence="7 14" id="KW-0418">Kinase</keyword>
<name>A0A2V1P9B3_9RHOB</name>
<dbReference type="InterPro" id="IPR003594">
    <property type="entry name" value="HATPase_dom"/>
</dbReference>
<evidence type="ECO:0000256" key="1">
    <source>
        <dbReference type="ARBA" id="ARBA00000085"/>
    </source>
</evidence>
<dbReference type="OrthoDB" id="913606at2"/>